<name>A0AAF0F3P9_9BASI</name>
<feature type="transmembrane region" description="Helical" evidence="6">
    <location>
        <begin position="410"/>
        <end position="428"/>
    </location>
</feature>
<evidence type="ECO:0000313" key="9">
    <source>
        <dbReference type="Proteomes" id="UP001217754"/>
    </source>
</evidence>
<organism evidence="8 9">
    <name type="scientific">Malassezia japonica</name>
    <dbReference type="NCBI Taxonomy" id="223818"/>
    <lineage>
        <taxon>Eukaryota</taxon>
        <taxon>Fungi</taxon>
        <taxon>Dikarya</taxon>
        <taxon>Basidiomycota</taxon>
        <taxon>Ustilaginomycotina</taxon>
        <taxon>Malasseziomycetes</taxon>
        <taxon>Malasseziales</taxon>
        <taxon>Malasseziaceae</taxon>
        <taxon>Malassezia</taxon>
    </lineage>
</organism>
<dbReference type="InterPro" id="IPR036259">
    <property type="entry name" value="MFS_trans_sf"/>
</dbReference>
<evidence type="ECO:0000256" key="4">
    <source>
        <dbReference type="ARBA" id="ARBA00023136"/>
    </source>
</evidence>
<dbReference type="GeneID" id="85226022"/>
<feature type="region of interest" description="Disordered" evidence="5">
    <location>
        <begin position="583"/>
        <end position="602"/>
    </location>
</feature>
<dbReference type="InterPro" id="IPR051617">
    <property type="entry name" value="UNC-93-like_regulator"/>
</dbReference>
<evidence type="ECO:0000256" key="6">
    <source>
        <dbReference type="SAM" id="Phobius"/>
    </source>
</evidence>
<keyword evidence="4 6" id="KW-0472">Membrane</keyword>
<dbReference type="RefSeq" id="XP_060122291.1">
    <property type="nucleotide sequence ID" value="XM_060266308.1"/>
</dbReference>
<feature type="compositionally biased region" description="Polar residues" evidence="5">
    <location>
        <begin position="559"/>
        <end position="573"/>
    </location>
</feature>
<feature type="region of interest" description="Disordered" evidence="5">
    <location>
        <begin position="559"/>
        <end position="578"/>
    </location>
</feature>
<evidence type="ECO:0000256" key="7">
    <source>
        <dbReference type="SAM" id="SignalP"/>
    </source>
</evidence>
<dbReference type="EMBL" id="CP119961">
    <property type="protein sequence ID" value="WFD39394.1"/>
    <property type="molecule type" value="Genomic_DNA"/>
</dbReference>
<feature type="signal peptide" evidence="7">
    <location>
        <begin position="1"/>
        <end position="17"/>
    </location>
</feature>
<evidence type="ECO:0000256" key="2">
    <source>
        <dbReference type="ARBA" id="ARBA00022692"/>
    </source>
</evidence>
<sequence>MILDYIFFSLLPLAAQAGWITYQNEGKQAQGIPCVGSIYGNDNYLVSQFDCNAVDWNGTMCDMKCFPISSTTCIGFPTEEEKKNKVGAGIWYAPHGADNACIYLGSTYGDDYSDRIGANTTGCGYLDWPEDRNFGPVKRKDNGPQKTKGCWDTDSKPEKKYNQTSVHFFDGARPYKQAWCDAGYATSCGPNEDHFCEEDLHDETMIKCKTTEKPKNPELPQNRKGGLCNIIGSKWTLVIGVIFEAQRGRMVGIWLAIRNIGPLISGIISVVLNTGGSGVGKVSYTTYYALIAIQCLGLPVSLLLSPPDNVIRPDGTRIPHLKRSRTSIKREIVSVWHIIKAPQFALLIPIFIAGTWGSVYQSNYLTAYFSVRARALASLLTAIVQLAADFIFAFFSDYRGFGNQRRRTQILWAGFAVGITGLWIWQIVTEVFFTRTKATVDWHGSSGSFNNAMAVLILWKYVSVLTIRFLYEAQLGFVYWILGTYPHSDGTMERAVGLLRTFESIGTCMSYVVGTTHWANLNQCILSASLWASCLIPTTLAVQKVPSTKIELSDEQLAEMTQASSGDTSSTDSRMLWEKEASALNEMNDLETHPTLSHGSSK</sequence>
<dbReference type="SUPFAM" id="SSF103473">
    <property type="entry name" value="MFS general substrate transporter"/>
    <property type="match status" value="1"/>
</dbReference>
<feature type="transmembrane region" description="Helical" evidence="6">
    <location>
        <begin position="284"/>
        <end position="304"/>
    </location>
</feature>
<evidence type="ECO:0000313" key="8">
    <source>
        <dbReference type="EMBL" id="WFD39394.1"/>
    </source>
</evidence>
<feature type="region of interest" description="Disordered" evidence="5">
    <location>
        <begin position="134"/>
        <end position="155"/>
    </location>
</feature>
<protein>
    <recommendedName>
        <fullName evidence="10">Autophagy-related protein</fullName>
    </recommendedName>
</protein>
<keyword evidence="3 6" id="KW-1133">Transmembrane helix</keyword>
<dbReference type="PANTHER" id="PTHR23294:SF19">
    <property type="entry name" value="DUF895 DOMAIN MEMBRANE PROTEIN-RELATED"/>
    <property type="match status" value="1"/>
</dbReference>
<feature type="transmembrane region" description="Helical" evidence="6">
    <location>
        <begin position="332"/>
        <end position="356"/>
    </location>
</feature>
<evidence type="ECO:0000256" key="1">
    <source>
        <dbReference type="ARBA" id="ARBA00004141"/>
    </source>
</evidence>
<keyword evidence="9" id="KW-1185">Reference proteome</keyword>
<dbReference type="AlphaFoldDB" id="A0AAF0F3P9"/>
<feature type="transmembrane region" description="Helical" evidence="6">
    <location>
        <begin position="376"/>
        <end position="398"/>
    </location>
</feature>
<evidence type="ECO:0000256" key="5">
    <source>
        <dbReference type="SAM" id="MobiDB-lite"/>
    </source>
</evidence>
<feature type="transmembrane region" description="Helical" evidence="6">
    <location>
        <begin position="251"/>
        <end position="272"/>
    </location>
</feature>
<keyword evidence="7" id="KW-0732">Signal</keyword>
<comment type="subcellular location">
    <subcellularLocation>
        <location evidence="1">Membrane</location>
        <topology evidence="1">Multi-pass membrane protein</topology>
    </subcellularLocation>
</comment>
<gene>
    <name evidence="8" type="ORF">MJAP1_002371</name>
</gene>
<evidence type="ECO:0008006" key="10">
    <source>
        <dbReference type="Google" id="ProtNLM"/>
    </source>
</evidence>
<reference evidence="8" key="1">
    <citation type="submission" date="2023-03" db="EMBL/GenBank/DDBJ databases">
        <title>Mating type loci evolution in Malassezia.</title>
        <authorList>
            <person name="Coelho M.A."/>
        </authorList>
    </citation>
    <scope>NUCLEOTIDE SEQUENCE</scope>
    <source>
        <strain evidence="8">CBS 9431</strain>
    </source>
</reference>
<dbReference type="GO" id="GO:0016020">
    <property type="term" value="C:membrane"/>
    <property type="evidence" value="ECO:0007669"/>
    <property type="project" value="UniProtKB-SubCell"/>
</dbReference>
<proteinExistence type="predicted"/>
<feature type="chain" id="PRO_5042146506" description="Autophagy-related protein" evidence="7">
    <location>
        <begin position="18"/>
        <end position="602"/>
    </location>
</feature>
<evidence type="ECO:0000256" key="3">
    <source>
        <dbReference type="ARBA" id="ARBA00022989"/>
    </source>
</evidence>
<dbReference type="PANTHER" id="PTHR23294">
    <property type="entry name" value="ET TRANSLATION PRODUCT-RELATED"/>
    <property type="match status" value="1"/>
</dbReference>
<keyword evidence="2 6" id="KW-0812">Transmembrane</keyword>
<dbReference type="Proteomes" id="UP001217754">
    <property type="component" value="Chromosome 4"/>
</dbReference>
<feature type="transmembrane region" description="Helical" evidence="6">
    <location>
        <begin position="448"/>
        <end position="471"/>
    </location>
</feature>
<accession>A0AAF0F3P9</accession>